<reference evidence="1" key="1">
    <citation type="submission" date="2013-12" db="EMBL/GenBank/DDBJ databases">
        <title>Genetic structure in relation to reproduction modes in Thrips tabaci (Insecta; Thysanoptera).</title>
        <authorList>
            <person name="MIURA K."/>
        </authorList>
    </citation>
    <scope>NUCLEOTIDE SEQUENCE</scope>
    <source>
        <strain evidence="1">Arrhenotoky</strain>
    </source>
</reference>
<protein>
    <submittedName>
        <fullName evidence="1">Elongation factor-1 alpha</fullName>
    </submittedName>
</protein>
<keyword evidence="1" id="KW-0648">Protein biosynthesis</keyword>
<dbReference type="EMBL" id="AB894108">
    <property type="protein sequence ID" value="BAO23498.1"/>
    <property type="molecule type" value="Genomic_DNA"/>
</dbReference>
<dbReference type="GO" id="GO:0003746">
    <property type="term" value="F:translation elongation factor activity"/>
    <property type="evidence" value="ECO:0007669"/>
    <property type="project" value="UniProtKB-KW"/>
</dbReference>
<proteinExistence type="predicted"/>
<feature type="non-terminal residue" evidence="1">
    <location>
        <position position="42"/>
    </location>
</feature>
<sequence length="42" mass="4478">AVWQSNTGVYPLEIWPGWFRTMTCAVKSAAPLGGLALESPAT</sequence>
<accession>V5Z133</accession>
<evidence type="ECO:0000313" key="1">
    <source>
        <dbReference type="EMBL" id="BAO23498.1"/>
    </source>
</evidence>
<feature type="non-terminal residue" evidence="1">
    <location>
        <position position="1"/>
    </location>
</feature>
<keyword evidence="1" id="KW-0251">Elongation factor</keyword>
<dbReference type="AlphaFoldDB" id="V5Z133"/>
<organism evidence="1">
    <name type="scientific">Thrips tabaci</name>
    <dbReference type="NCBI Taxonomy" id="161014"/>
    <lineage>
        <taxon>Eukaryota</taxon>
        <taxon>Metazoa</taxon>
        <taxon>Ecdysozoa</taxon>
        <taxon>Arthropoda</taxon>
        <taxon>Hexapoda</taxon>
        <taxon>Insecta</taxon>
        <taxon>Pterygota</taxon>
        <taxon>Neoptera</taxon>
        <taxon>Paraneoptera</taxon>
        <taxon>Thysanoptera</taxon>
        <taxon>Terebrantia</taxon>
        <taxon>Thripoidea</taxon>
        <taxon>Thripidae</taxon>
        <taxon>Thrips</taxon>
    </lineage>
</organism>
<name>V5Z133_9NEOP</name>
<gene>
    <name evidence="1" type="primary">EF-1a</name>
</gene>